<dbReference type="PATRIC" id="fig|1666911.3.peg.3605"/>
<evidence type="ECO:0000256" key="1">
    <source>
        <dbReference type="ARBA" id="ARBA00005565"/>
    </source>
</evidence>
<comment type="function">
    <text evidence="4">Also displays a weak uracil phosphoribosyltransferase activity which is not physiologically significant.</text>
</comment>
<dbReference type="GO" id="GO:0006355">
    <property type="term" value="P:regulation of DNA-templated transcription"/>
    <property type="evidence" value="ECO:0007669"/>
    <property type="project" value="UniProtKB-UniRule"/>
</dbReference>
<evidence type="ECO:0000256" key="2">
    <source>
        <dbReference type="ARBA" id="ARBA00023015"/>
    </source>
</evidence>
<dbReference type="CDD" id="cd06223">
    <property type="entry name" value="PRTases_typeI"/>
    <property type="match status" value="1"/>
</dbReference>
<accession>A0A0P7ZPK8</accession>
<dbReference type="EC" id="2.4.2.9" evidence="4"/>
<evidence type="ECO:0000259" key="5">
    <source>
        <dbReference type="Pfam" id="PF00156"/>
    </source>
</evidence>
<evidence type="ECO:0000313" key="7">
    <source>
        <dbReference type="Proteomes" id="UP000050465"/>
    </source>
</evidence>
<dbReference type="InterPro" id="IPR050137">
    <property type="entry name" value="PyrR_bifunctional"/>
</dbReference>
<proteinExistence type="inferred from homology"/>
<feature type="short sequence motif" description="PRPP-binding" evidence="4">
    <location>
        <begin position="99"/>
        <end position="111"/>
    </location>
</feature>
<dbReference type="NCBIfam" id="NF003549">
    <property type="entry name" value="PRK05205.1-5"/>
    <property type="match status" value="1"/>
</dbReference>
<name>A0A0P7ZPK8_9CYAN</name>
<keyword evidence="4 6" id="KW-0808">Transferase</keyword>
<evidence type="ECO:0000256" key="3">
    <source>
        <dbReference type="ARBA" id="ARBA00023163"/>
    </source>
</evidence>
<dbReference type="FunFam" id="3.40.50.2020:FF:000020">
    <property type="entry name" value="Bifunctional protein PyrR"/>
    <property type="match status" value="1"/>
</dbReference>
<comment type="caution">
    <text evidence="6">The sequence shown here is derived from an EMBL/GenBank/DDBJ whole genome shotgun (WGS) entry which is preliminary data.</text>
</comment>
<comment type="function">
    <text evidence="4">Regulates the transcription of the pyrimidine nucleotide (pyr) operon in response to exogenous pyrimidines.</text>
</comment>
<dbReference type="SUPFAM" id="SSF53271">
    <property type="entry name" value="PRTase-like"/>
    <property type="match status" value="1"/>
</dbReference>
<evidence type="ECO:0000256" key="4">
    <source>
        <dbReference type="HAMAP-Rule" id="MF_01219"/>
    </source>
</evidence>
<feature type="domain" description="Phosphoribosyltransferase" evidence="5">
    <location>
        <begin position="8"/>
        <end position="157"/>
    </location>
</feature>
<keyword evidence="2 4" id="KW-0805">Transcription regulation</keyword>
<dbReference type="InterPro" id="IPR023050">
    <property type="entry name" value="PyrR"/>
</dbReference>
<dbReference type="EMBL" id="LJZR01000003">
    <property type="protein sequence ID" value="KPQ37043.1"/>
    <property type="molecule type" value="Genomic_DNA"/>
</dbReference>
<sequence length="178" mass="19848">MVQKVVSILSAEEIRRTLNRLASEIVERTENLNDLVLLGIYTRGVPLAHAIADQVQRLESLSVPTGALDITFYRDDLDQIGVRTPAKTEIPFDLTGKSVVLVDDVIYSGRTIRAALNAVHDYGRPAHIRLAVLIDRGHRQVPIHPDFVGKQLPTASDEKVKVFVQTVDQRDEVELTHP</sequence>
<dbReference type="NCBIfam" id="NF003545">
    <property type="entry name" value="PRK05205.1-1"/>
    <property type="match status" value="1"/>
</dbReference>
<dbReference type="PANTHER" id="PTHR11608:SF0">
    <property type="entry name" value="BIFUNCTIONAL PROTEIN PYRR"/>
    <property type="match status" value="1"/>
</dbReference>
<dbReference type="HAMAP" id="MF_01219">
    <property type="entry name" value="PyrR"/>
    <property type="match status" value="1"/>
</dbReference>
<gene>
    <name evidence="4 6" type="primary">pyrR</name>
    <name evidence="6" type="ORF">HLUCCA11_03745</name>
</gene>
<organism evidence="6 7">
    <name type="scientific">Phormidesmis priestleyi Ana</name>
    <dbReference type="NCBI Taxonomy" id="1666911"/>
    <lineage>
        <taxon>Bacteria</taxon>
        <taxon>Bacillati</taxon>
        <taxon>Cyanobacteriota</taxon>
        <taxon>Cyanophyceae</taxon>
        <taxon>Leptolyngbyales</taxon>
        <taxon>Leptolyngbyaceae</taxon>
        <taxon>Phormidesmis</taxon>
    </lineage>
</organism>
<dbReference type="InterPro" id="IPR029057">
    <property type="entry name" value="PRTase-like"/>
</dbReference>
<keyword evidence="4 6" id="KW-0328">Glycosyltransferase</keyword>
<dbReference type="Gene3D" id="3.40.50.2020">
    <property type="match status" value="1"/>
</dbReference>
<comment type="catalytic activity">
    <reaction evidence="4">
        <text>UMP + diphosphate = 5-phospho-alpha-D-ribose 1-diphosphate + uracil</text>
        <dbReference type="Rhea" id="RHEA:13017"/>
        <dbReference type="ChEBI" id="CHEBI:17568"/>
        <dbReference type="ChEBI" id="CHEBI:33019"/>
        <dbReference type="ChEBI" id="CHEBI:57865"/>
        <dbReference type="ChEBI" id="CHEBI:58017"/>
        <dbReference type="EC" id="2.4.2.9"/>
    </reaction>
</comment>
<reference evidence="6 7" key="1">
    <citation type="submission" date="2015-09" db="EMBL/GenBank/DDBJ databases">
        <title>Identification and resolution of microdiversity through metagenomic sequencing of parallel consortia.</title>
        <authorList>
            <person name="Nelson W.C."/>
            <person name="Romine M.F."/>
            <person name="Lindemann S.R."/>
        </authorList>
    </citation>
    <scope>NUCLEOTIDE SEQUENCE [LARGE SCALE GENOMIC DNA]</scope>
    <source>
        <strain evidence="6">Ana</strain>
    </source>
</reference>
<comment type="similarity">
    <text evidence="1 4">Belongs to the purine/pyrimidine phosphoribosyltransferase family. PyrR subfamily.</text>
</comment>
<protein>
    <recommendedName>
        <fullName evidence="4">Bifunctional protein PyrR</fullName>
    </recommendedName>
    <domain>
        <recommendedName>
            <fullName evidence="4">Pyrimidine operon regulatory protein</fullName>
        </recommendedName>
    </domain>
    <domain>
        <recommendedName>
            <fullName evidence="4">Uracil phosphoribosyltransferase</fullName>
            <shortName evidence="4">UPRTase</shortName>
            <ecNumber evidence="4">2.4.2.9</ecNumber>
        </recommendedName>
    </domain>
</protein>
<dbReference type="Proteomes" id="UP000050465">
    <property type="component" value="Unassembled WGS sequence"/>
</dbReference>
<dbReference type="AlphaFoldDB" id="A0A0P7ZPK8"/>
<evidence type="ECO:0000313" key="6">
    <source>
        <dbReference type="EMBL" id="KPQ37043.1"/>
    </source>
</evidence>
<dbReference type="PANTHER" id="PTHR11608">
    <property type="entry name" value="BIFUNCTIONAL PROTEIN PYRR"/>
    <property type="match status" value="1"/>
</dbReference>
<dbReference type="Pfam" id="PF00156">
    <property type="entry name" value="Pribosyltran"/>
    <property type="match status" value="1"/>
</dbReference>
<dbReference type="GO" id="GO:0004845">
    <property type="term" value="F:uracil phosphoribosyltransferase activity"/>
    <property type="evidence" value="ECO:0007669"/>
    <property type="project" value="UniProtKB-UniRule"/>
</dbReference>
<dbReference type="InterPro" id="IPR000836">
    <property type="entry name" value="PRTase_dom"/>
</dbReference>
<keyword evidence="3 4" id="KW-0804">Transcription</keyword>
<dbReference type="STRING" id="1666911.HLUCCA11_03745"/>